<dbReference type="OrthoDB" id="8432722at2"/>
<keyword evidence="4" id="KW-1185">Reference proteome</keyword>
<protein>
    <submittedName>
        <fullName evidence="3">Glycosyltransferase</fullName>
    </submittedName>
</protein>
<evidence type="ECO:0000256" key="1">
    <source>
        <dbReference type="ARBA" id="ARBA00022676"/>
    </source>
</evidence>
<dbReference type="Proteomes" id="UP000269692">
    <property type="component" value="Unassembled WGS sequence"/>
</dbReference>
<dbReference type="InterPro" id="IPR004629">
    <property type="entry name" value="WecG_TagA_CpsF"/>
</dbReference>
<dbReference type="Pfam" id="PF03808">
    <property type="entry name" value="Glyco_tran_WecG"/>
    <property type="match status" value="1"/>
</dbReference>
<dbReference type="PANTHER" id="PTHR34136">
    <property type="match status" value="1"/>
</dbReference>
<gene>
    <name evidence="3" type="ORF">D9R14_01990</name>
</gene>
<dbReference type="CDD" id="cd06533">
    <property type="entry name" value="Glyco_transf_WecG_TagA"/>
    <property type="match status" value="1"/>
</dbReference>
<evidence type="ECO:0000256" key="2">
    <source>
        <dbReference type="ARBA" id="ARBA00022679"/>
    </source>
</evidence>
<reference evidence="3 4" key="1">
    <citation type="submission" date="2018-10" db="EMBL/GenBank/DDBJ databases">
        <title>Xanthobacter tagetidis genome sequencing and assembly.</title>
        <authorList>
            <person name="Maclea K.S."/>
            <person name="Goen A.E."/>
            <person name="Fatima S.A."/>
        </authorList>
    </citation>
    <scope>NUCLEOTIDE SEQUENCE [LARGE SCALE GENOMIC DNA]</scope>
    <source>
        <strain evidence="3 4">ATCC 700314</strain>
    </source>
</reference>
<evidence type="ECO:0000313" key="3">
    <source>
        <dbReference type="EMBL" id="RLP81788.1"/>
    </source>
</evidence>
<accession>A0A3L7AQV8</accession>
<name>A0A3L7AQV8_9HYPH</name>
<dbReference type="AlphaFoldDB" id="A0A3L7AQV8"/>
<sequence>MDTEIGSGPAAAPAIRRVPFLGVEITALGVKEAAELIAARPPGAPFAYVVTPNAAHFTRLGELKDARFADAYAHSWLRLLDGATPRRLAKLVFGLDIPQAAGSDLTTYLFAHCIRPGDTLTVIGGSEEMRRRLMEQYRLGAVNLHIPSMGFINRPEEVEACVDFVVAHPARYVFFVVGAPPSEYLARMVAGRGGAVGTGLCVGSSLNFVTGIVERAPDFYRRNGLEWLHRLLLNPKGHARRVFVDSLPVLWMVAKARLDPAAYGMAPKRPGAGGGAP</sequence>
<keyword evidence="2 3" id="KW-0808">Transferase</keyword>
<comment type="caution">
    <text evidence="3">The sequence shown here is derived from an EMBL/GenBank/DDBJ whole genome shotgun (WGS) entry which is preliminary data.</text>
</comment>
<keyword evidence="1" id="KW-0328">Glycosyltransferase</keyword>
<organism evidence="3 4">
    <name type="scientific">Xanthobacter tagetidis</name>
    <dbReference type="NCBI Taxonomy" id="60216"/>
    <lineage>
        <taxon>Bacteria</taxon>
        <taxon>Pseudomonadati</taxon>
        <taxon>Pseudomonadota</taxon>
        <taxon>Alphaproteobacteria</taxon>
        <taxon>Hyphomicrobiales</taxon>
        <taxon>Xanthobacteraceae</taxon>
        <taxon>Xanthobacter</taxon>
    </lineage>
</organism>
<proteinExistence type="predicted"/>
<evidence type="ECO:0000313" key="4">
    <source>
        <dbReference type="Proteomes" id="UP000269692"/>
    </source>
</evidence>
<dbReference type="RefSeq" id="WP_121621602.1">
    <property type="nucleotide sequence ID" value="NZ_JACIIW010000004.1"/>
</dbReference>
<dbReference type="GO" id="GO:0016758">
    <property type="term" value="F:hexosyltransferase activity"/>
    <property type="evidence" value="ECO:0007669"/>
    <property type="project" value="TreeGrafter"/>
</dbReference>
<dbReference type="EMBL" id="RCTF01000001">
    <property type="protein sequence ID" value="RLP81788.1"/>
    <property type="molecule type" value="Genomic_DNA"/>
</dbReference>
<dbReference type="PANTHER" id="PTHR34136:SF1">
    <property type="entry name" value="UDP-N-ACETYL-D-MANNOSAMINURONIC ACID TRANSFERASE"/>
    <property type="match status" value="1"/>
</dbReference>